<keyword evidence="4" id="KW-1185">Reference proteome</keyword>
<organism evidence="3 4">
    <name type="scientific">Coptis chinensis</name>
    <dbReference type="NCBI Taxonomy" id="261450"/>
    <lineage>
        <taxon>Eukaryota</taxon>
        <taxon>Viridiplantae</taxon>
        <taxon>Streptophyta</taxon>
        <taxon>Embryophyta</taxon>
        <taxon>Tracheophyta</taxon>
        <taxon>Spermatophyta</taxon>
        <taxon>Magnoliopsida</taxon>
        <taxon>Ranunculales</taxon>
        <taxon>Ranunculaceae</taxon>
        <taxon>Coptidoideae</taxon>
        <taxon>Coptis</taxon>
    </lineage>
</organism>
<dbReference type="InterPro" id="IPR055346">
    <property type="entry name" value="Fe-S_cluster_assembly_SufBD"/>
</dbReference>
<dbReference type="EMBL" id="JADFTS010000008">
    <property type="protein sequence ID" value="KAF9593510.1"/>
    <property type="molecule type" value="Genomic_DNA"/>
</dbReference>
<dbReference type="InterPro" id="IPR000825">
    <property type="entry name" value="SUF_FeS_clus_asmbl_SufBD_core"/>
</dbReference>
<dbReference type="AlphaFoldDB" id="A0A835H4U8"/>
<dbReference type="InterPro" id="IPR037284">
    <property type="entry name" value="SUF_FeS_clus_asmbl_SufBD_sf"/>
</dbReference>
<sequence length="177" mass="19830">MLIQTYFWINDMETGHFESTLIVADEGSKDHYLDGCTVPSSDINQLHASVVELYTEEGAEIKYSIVQNWYAVDEEGRGGTTLSRSVVFVLVIAQRYCGLNDIGRQRTQASSIEHEASTSKVNEDQLFYFLQRGIGHDKAVKALISGFCQEVVETTLPLEVRAELQEYTGIKLDRSVG</sequence>
<dbReference type="SUPFAM" id="SSF101960">
    <property type="entry name" value="Stabilizer of iron transporter SufD"/>
    <property type="match status" value="2"/>
</dbReference>
<protein>
    <recommendedName>
        <fullName evidence="2">SUF system FeS cluster assembly SufBD core domain-containing protein</fullName>
    </recommendedName>
</protein>
<reference evidence="3 4" key="1">
    <citation type="submission" date="2020-10" db="EMBL/GenBank/DDBJ databases">
        <title>The Coptis chinensis genome and diversification of protoberbering-type alkaloids.</title>
        <authorList>
            <person name="Wang B."/>
            <person name="Shu S."/>
            <person name="Song C."/>
            <person name="Liu Y."/>
        </authorList>
    </citation>
    <scope>NUCLEOTIDE SEQUENCE [LARGE SCALE GENOMIC DNA]</scope>
    <source>
        <strain evidence="3">HL-2020</strain>
        <tissue evidence="3">Leaf</tissue>
    </source>
</reference>
<evidence type="ECO:0000256" key="1">
    <source>
        <dbReference type="ARBA" id="ARBA00043967"/>
    </source>
</evidence>
<dbReference type="Pfam" id="PF01458">
    <property type="entry name" value="SUFBD_core"/>
    <property type="match status" value="2"/>
</dbReference>
<comment type="caution">
    <text evidence="3">The sequence shown here is derived from an EMBL/GenBank/DDBJ whole genome shotgun (WGS) entry which is preliminary data.</text>
</comment>
<name>A0A835H4U8_9MAGN</name>
<dbReference type="PANTHER" id="PTHR30508">
    <property type="entry name" value="FES CLUSTER ASSEMBLY PROTEIN SUF"/>
    <property type="match status" value="1"/>
</dbReference>
<gene>
    <name evidence="3" type="ORF">IFM89_024003</name>
</gene>
<dbReference type="Proteomes" id="UP000631114">
    <property type="component" value="Unassembled WGS sequence"/>
</dbReference>
<accession>A0A835H4U8</accession>
<dbReference type="PANTHER" id="PTHR30508:SF1">
    <property type="entry name" value="UPF0051 PROTEIN ABCI8, CHLOROPLASTIC-RELATED"/>
    <property type="match status" value="1"/>
</dbReference>
<dbReference type="GO" id="GO:0016226">
    <property type="term" value="P:iron-sulfur cluster assembly"/>
    <property type="evidence" value="ECO:0007669"/>
    <property type="project" value="InterPro"/>
</dbReference>
<evidence type="ECO:0000259" key="2">
    <source>
        <dbReference type="Pfam" id="PF01458"/>
    </source>
</evidence>
<dbReference type="OrthoDB" id="1621410at2759"/>
<proteinExistence type="inferred from homology"/>
<feature type="domain" description="SUF system FeS cluster assembly SufBD core" evidence="2">
    <location>
        <begin position="109"/>
        <end position="147"/>
    </location>
</feature>
<evidence type="ECO:0000313" key="4">
    <source>
        <dbReference type="Proteomes" id="UP000631114"/>
    </source>
</evidence>
<evidence type="ECO:0000313" key="3">
    <source>
        <dbReference type="EMBL" id="KAF9593510.1"/>
    </source>
</evidence>
<comment type="similarity">
    <text evidence="1">Belongs to the iron-sulfur cluster assembly SufBD family.</text>
</comment>
<feature type="domain" description="SUF system FeS cluster assembly SufBD core" evidence="2">
    <location>
        <begin position="7"/>
        <end position="69"/>
    </location>
</feature>